<evidence type="ECO:0000256" key="2">
    <source>
        <dbReference type="ARBA" id="ARBA00023125"/>
    </source>
</evidence>
<dbReference type="InterPro" id="IPR008920">
    <property type="entry name" value="TF_FadR/GntR_C"/>
</dbReference>
<dbReference type="Pfam" id="PF00392">
    <property type="entry name" value="GntR"/>
    <property type="match status" value="1"/>
</dbReference>
<dbReference type="PANTHER" id="PTHR43537">
    <property type="entry name" value="TRANSCRIPTIONAL REGULATOR, GNTR FAMILY"/>
    <property type="match status" value="1"/>
</dbReference>
<organism evidence="5 6">
    <name type="scientific">Devosia enhydra</name>
    <dbReference type="NCBI Taxonomy" id="665118"/>
    <lineage>
        <taxon>Bacteria</taxon>
        <taxon>Pseudomonadati</taxon>
        <taxon>Pseudomonadota</taxon>
        <taxon>Alphaproteobacteria</taxon>
        <taxon>Hyphomicrobiales</taxon>
        <taxon>Devosiaceae</taxon>
        <taxon>Devosia</taxon>
    </lineage>
</organism>
<dbReference type="STRING" id="665118.SAMN02983003_2143"/>
<dbReference type="Proteomes" id="UP000183447">
    <property type="component" value="Unassembled WGS sequence"/>
</dbReference>
<accession>A0A1K2HXW9</accession>
<dbReference type="CDD" id="cd07377">
    <property type="entry name" value="WHTH_GntR"/>
    <property type="match status" value="1"/>
</dbReference>
<evidence type="ECO:0000256" key="1">
    <source>
        <dbReference type="ARBA" id="ARBA00023015"/>
    </source>
</evidence>
<reference evidence="5 6" key="1">
    <citation type="submission" date="2016-11" db="EMBL/GenBank/DDBJ databases">
        <authorList>
            <person name="Jaros S."/>
            <person name="Januszkiewicz K."/>
            <person name="Wedrychowicz H."/>
        </authorList>
    </citation>
    <scope>NUCLEOTIDE SEQUENCE [LARGE SCALE GENOMIC DNA]</scope>
    <source>
        <strain evidence="5 6">ATCC 23634</strain>
    </source>
</reference>
<evidence type="ECO:0000313" key="6">
    <source>
        <dbReference type="Proteomes" id="UP000183447"/>
    </source>
</evidence>
<dbReference type="InterPro" id="IPR036388">
    <property type="entry name" value="WH-like_DNA-bd_sf"/>
</dbReference>
<dbReference type="Gene3D" id="1.10.10.10">
    <property type="entry name" value="Winged helix-like DNA-binding domain superfamily/Winged helix DNA-binding domain"/>
    <property type="match status" value="1"/>
</dbReference>
<dbReference type="SUPFAM" id="SSF46785">
    <property type="entry name" value="Winged helix' DNA-binding domain"/>
    <property type="match status" value="1"/>
</dbReference>
<dbReference type="GO" id="GO:0003677">
    <property type="term" value="F:DNA binding"/>
    <property type="evidence" value="ECO:0007669"/>
    <property type="project" value="UniProtKB-KW"/>
</dbReference>
<sequence length="262" mass="28614">MVVLRHHSKMEETMSPFALTPARKERLADIVYGQILTEISSGQHNAGDKLPSEAELSLRFGVSRPVVREALLRLGSDGLVQSRRGIGTFVSKKPSTRLTELADSSELSWYLRAFEPRIVLETEAARLAAERRTRADIERARTAIEELRVAIAAGELGQAQDIAFHEAIAEAAGNDFFGALLNDLRAPVTQTMNIGLELARGRSAGRRLRIIEEHTRVLDAIAAGDGEASASYMKYHLLQARAALLDAQHLEASQALGGGPQR</sequence>
<dbReference type="GO" id="GO:0003700">
    <property type="term" value="F:DNA-binding transcription factor activity"/>
    <property type="evidence" value="ECO:0007669"/>
    <property type="project" value="InterPro"/>
</dbReference>
<dbReference type="SMART" id="SM00345">
    <property type="entry name" value="HTH_GNTR"/>
    <property type="match status" value="1"/>
</dbReference>
<dbReference type="Gene3D" id="1.20.120.530">
    <property type="entry name" value="GntR ligand-binding domain-like"/>
    <property type="match status" value="1"/>
</dbReference>
<protein>
    <submittedName>
        <fullName evidence="5">DNA-binding transcriptional regulator, FadR family</fullName>
    </submittedName>
</protein>
<evidence type="ECO:0000313" key="5">
    <source>
        <dbReference type="EMBL" id="SFZ84663.1"/>
    </source>
</evidence>
<dbReference type="PROSITE" id="PS50949">
    <property type="entry name" value="HTH_GNTR"/>
    <property type="match status" value="1"/>
</dbReference>
<keyword evidence="6" id="KW-1185">Reference proteome</keyword>
<keyword evidence="2 5" id="KW-0238">DNA-binding</keyword>
<name>A0A1K2HXW9_9HYPH</name>
<gene>
    <name evidence="5" type="ORF">SAMN02983003_2143</name>
</gene>
<proteinExistence type="predicted"/>
<dbReference type="InterPro" id="IPR036390">
    <property type="entry name" value="WH_DNA-bd_sf"/>
</dbReference>
<dbReference type="SMART" id="SM00895">
    <property type="entry name" value="FCD"/>
    <property type="match status" value="1"/>
</dbReference>
<dbReference type="EMBL" id="FPKU01000002">
    <property type="protein sequence ID" value="SFZ84663.1"/>
    <property type="molecule type" value="Genomic_DNA"/>
</dbReference>
<keyword evidence="3" id="KW-0804">Transcription</keyword>
<dbReference type="AlphaFoldDB" id="A0A1K2HXW9"/>
<feature type="domain" description="HTH gntR-type" evidence="4">
    <location>
        <begin position="25"/>
        <end position="93"/>
    </location>
</feature>
<dbReference type="Pfam" id="PF07729">
    <property type="entry name" value="FCD"/>
    <property type="match status" value="1"/>
</dbReference>
<dbReference type="InterPro" id="IPR011711">
    <property type="entry name" value="GntR_C"/>
</dbReference>
<evidence type="ECO:0000256" key="3">
    <source>
        <dbReference type="ARBA" id="ARBA00023163"/>
    </source>
</evidence>
<evidence type="ECO:0000259" key="4">
    <source>
        <dbReference type="PROSITE" id="PS50949"/>
    </source>
</evidence>
<dbReference type="PRINTS" id="PR00035">
    <property type="entry name" value="HTHGNTR"/>
</dbReference>
<dbReference type="InterPro" id="IPR000524">
    <property type="entry name" value="Tscrpt_reg_HTH_GntR"/>
</dbReference>
<dbReference type="PANTHER" id="PTHR43537:SF44">
    <property type="entry name" value="GNTR FAMILY REGULATORY PROTEIN"/>
    <property type="match status" value="1"/>
</dbReference>
<dbReference type="SUPFAM" id="SSF48008">
    <property type="entry name" value="GntR ligand-binding domain-like"/>
    <property type="match status" value="1"/>
</dbReference>
<keyword evidence="1" id="KW-0805">Transcription regulation</keyword>